<dbReference type="Pfam" id="PF02899">
    <property type="entry name" value="Phage_int_SAM_1"/>
    <property type="match status" value="1"/>
</dbReference>
<dbReference type="PANTHER" id="PTHR10724:SF7">
    <property type="entry name" value="SMALL RIBOSOMAL SUBUNIT PROTEIN BS1C"/>
    <property type="match status" value="1"/>
</dbReference>
<dbReference type="GO" id="GO:0006310">
    <property type="term" value="P:DNA recombination"/>
    <property type="evidence" value="ECO:0007669"/>
    <property type="project" value="UniProtKB-KW"/>
</dbReference>
<feature type="domain" description="S1 motif" evidence="9">
    <location>
        <begin position="291"/>
        <end position="357"/>
    </location>
</feature>
<evidence type="ECO:0000256" key="7">
    <source>
        <dbReference type="ARBA" id="ARBA00025453"/>
    </source>
</evidence>
<evidence type="ECO:0000313" key="13">
    <source>
        <dbReference type="EMBL" id="CAL1151191.1"/>
    </source>
</evidence>
<dbReference type="InterPro" id="IPR010998">
    <property type="entry name" value="Integrase_recombinase_N"/>
</dbReference>
<feature type="region of interest" description="Disordered" evidence="8">
    <location>
        <begin position="1"/>
        <end position="146"/>
    </location>
</feature>
<evidence type="ECO:0000259" key="10">
    <source>
        <dbReference type="PROSITE" id="PS51898"/>
    </source>
</evidence>
<keyword evidence="6" id="KW-0687">Ribonucleoprotein</keyword>
<feature type="compositionally biased region" description="Low complexity" evidence="8">
    <location>
        <begin position="51"/>
        <end position="78"/>
    </location>
</feature>
<dbReference type="GO" id="GO:0016787">
    <property type="term" value="F:hydrolase activity"/>
    <property type="evidence" value="ECO:0007669"/>
    <property type="project" value="InterPro"/>
</dbReference>
<protein>
    <submittedName>
        <fullName evidence="14">Cytokinin riboside 5'-monophosphate phosphoribohydrolase (AMP nucleosidase) (PaLOG)</fullName>
    </submittedName>
</protein>
<evidence type="ECO:0000256" key="5">
    <source>
        <dbReference type="ARBA" id="ARBA00023172"/>
    </source>
</evidence>
<feature type="compositionally biased region" description="Low complexity" evidence="8">
    <location>
        <begin position="21"/>
        <end position="43"/>
    </location>
</feature>
<evidence type="ECO:0000256" key="3">
    <source>
        <dbReference type="ARBA" id="ARBA00022980"/>
    </source>
</evidence>
<dbReference type="CDD" id="cd05688">
    <property type="entry name" value="S1_RPS1_repeat_ec3"/>
    <property type="match status" value="1"/>
</dbReference>
<dbReference type="GO" id="GO:0005737">
    <property type="term" value="C:cytoplasm"/>
    <property type="evidence" value="ECO:0007669"/>
    <property type="project" value="UniProtKB-ARBA"/>
</dbReference>
<feature type="domain" description="S1 motif" evidence="9">
    <location>
        <begin position="378"/>
        <end position="446"/>
    </location>
</feature>
<dbReference type="InterPro" id="IPR012340">
    <property type="entry name" value="NA-bd_OB-fold"/>
</dbReference>
<dbReference type="Gene3D" id="3.40.50.10610">
    <property type="entry name" value="ABC-type transport auxiliary lipoprotein component"/>
    <property type="match status" value="1"/>
</dbReference>
<dbReference type="CDD" id="cd04465">
    <property type="entry name" value="S1_RPS1_repeat_ec2_hs2"/>
    <property type="match status" value="1"/>
</dbReference>
<keyword evidence="2" id="KW-0229">DNA integration</keyword>
<dbReference type="PROSITE" id="PS51900">
    <property type="entry name" value="CB"/>
    <property type="match status" value="1"/>
</dbReference>
<dbReference type="InterPro" id="IPR002104">
    <property type="entry name" value="Integrase_catalytic"/>
</dbReference>
<sequence>MRRARRPRLASGMNDETKVGEASTEAAPESATPPTEAAAATATVDRPEQAPPVEAEPVAEAAPATESAAPAEADASVEGTPTAEADRPSERILIGTQRDEGEAAAPAEELKPKPVNPVTEGEAQPTAQKSYPPPNARTAPTEEEEAELNALMSGSSVAEVLDSGTAEAPKELEAGSKLKGKVLRVVGDSVFVELGVHLEGVVPLKQFEPKKEAAEVAAPATEGEAAPAATTEAKPAETPVAEAETPASHAPAEGSEIEVLVVGLNAEESTYDLTLPTGAQEIGDWDEVEVGKVVEVTITGKNKGGLECKVSGIRGFMPMGQISIYRVENAEEYVGQRLTAVITEANRSRKNVILSHRAVMERERAAKREQLLAELKPGQLRDGIVRSLRDFGAFVDLGGVDGMVHVSKLSWDRIGHPKEVLTEGQQIKVKIEKIDPESGKIALSYREAAANPWDSAETDYPVGSTAKGKVSKIMDFGAFVRLGPGVEGLIHISELDHKRVHRTGDIVSEGQEVEAKVLSVDRGKQRIALSLKALMAPPPKPEKPAREEAPEEPKRERKKFKNLKGGIGGPSGGDQIAVYCGSQSGAGDEYLEAAKRLGAHLAEAGIGLVYGGGCVGLMGVVADAVLAGGGEAIGVIPHDLVEKEVAHDGLTERHVVPDMHTRKAMMADLADAFVALPGGVGTLEELFEVWTWAKLGYHAKPVGLYNVAGFYDRLLAFLDEMVAAGFMSAEHRRIAVVADEPTELVQALAAYDDGARRALRCCGRDETPASPARTPPARTEPDTHHAPLARRRPRCFRRHAYWPSRPRLWQRWVRRLRRGILRRPSPGLQRSGLQRSRLSRPGVSGDRVARRVGLPGAALEDHQAGGPSPGADHSSEPDAGARDARSDGGDHRGAGAHDLNSVLAIEFTSDGGTPASHAPRCGSAAPGCFCLQGGGISSQIGSSDFAGCADGDDSGLSVRLLAGGLLAQPRVDAVRPPTLVTHQPVVHNPFPQLSRVAVVPFFNQSGEPTVDGRLFAEAYFAELQGTPGFEVVPVAAVEAAIIQNGVTFDPPSSAPDQIRLLAQRLGVDAVIVGTVTDFSPYYPPRCGVRVEWYAANAGFHEIPAGYGLPWGTPEEEYIPDSLVFEAEMALAREQLATQSPLVDETAVLTPMREQPALEGTPDTDESWRQREVESLPPPPEPGALQATDFAAPIDETDPLTAPAVTGGGIVATDMLPPDWPDARGFTPPGPSPTRPRAQRNPGPVMTHTRVYRGTDPDFTAALAAYVGFRDDARFGGWQSYLSRSEDFVRFCCHLHLVETLSARGGGGETRVVRRWSGDPAVNDDVNVLALVKGEERYLFLYQDDQQAQALRALGRHASDPNLSFTWYDAAVLSKRIRNEAKKHELLAPRLSGNAALPKGEAYREDLSALAEYLADEGGKSPDPAAVTVGDLRGFLAALGEAGYAKTSVARRMSAVRSFFKFAQREGWVRSSPAEALRNPRKARKLPHFLTDAEVATLLSAPPADTDLGLRDRAILETLYSAGLRVSELVGANDGDLDLEQGLLRVRGKGRKERLAPIGAYASDALAAWLAKRRLAGGEAPDDDSPLFTNRFGRRLTTRSVARMLEKHLTAAGLDGRTSCLGTRAW</sequence>
<dbReference type="PROSITE" id="PS50126">
    <property type="entry name" value="S1"/>
    <property type="match status" value="4"/>
</dbReference>
<dbReference type="GO" id="GO:0015074">
    <property type="term" value="P:DNA integration"/>
    <property type="evidence" value="ECO:0007669"/>
    <property type="project" value="UniProtKB-KW"/>
</dbReference>
<name>A0A9P1CUU3_9DINO</name>
<dbReference type="Gene3D" id="1.10.443.10">
    <property type="entry name" value="Intergrase catalytic core"/>
    <property type="match status" value="1"/>
</dbReference>
<dbReference type="EMBL" id="CAMXCT020002380">
    <property type="protein sequence ID" value="CAL1151191.1"/>
    <property type="molecule type" value="Genomic_DNA"/>
</dbReference>
<dbReference type="GO" id="GO:0003677">
    <property type="term" value="F:DNA binding"/>
    <property type="evidence" value="ECO:0007669"/>
    <property type="project" value="UniProtKB-KW"/>
</dbReference>
<dbReference type="InterPro" id="IPR003029">
    <property type="entry name" value="S1_domain"/>
</dbReference>
<evidence type="ECO:0000313" key="15">
    <source>
        <dbReference type="Proteomes" id="UP001152797"/>
    </source>
</evidence>
<feature type="region of interest" description="Disordered" evidence="8">
    <location>
        <begin position="1151"/>
        <end position="1182"/>
    </location>
</feature>
<comment type="similarity">
    <text evidence="1">Belongs to the bacterial ribosomal protein bS1 family.</text>
</comment>
<proteinExistence type="inferred from homology"/>
<feature type="compositionally biased region" description="Basic and acidic residues" evidence="8">
    <location>
        <begin position="873"/>
        <end position="895"/>
    </location>
</feature>
<dbReference type="Gene3D" id="2.40.50.140">
    <property type="entry name" value="Nucleic acid-binding proteins"/>
    <property type="match status" value="4"/>
</dbReference>
<dbReference type="EMBL" id="CAMXCT010002380">
    <property type="protein sequence ID" value="CAI3997816.1"/>
    <property type="molecule type" value="Genomic_DNA"/>
</dbReference>
<evidence type="ECO:0000256" key="8">
    <source>
        <dbReference type="SAM" id="MobiDB-lite"/>
    </source>
</evidence>
<feature type="domain" description="Tyr recombinase" evidence="10">
    <location>
        <begin position="1484"/>
        <end position="1625"/>
    </location>
</feature>
<feature type="compositionally biased region" description="Low complexity" evidence="8">
    <location>
        <begin position="823"/>
        <end position="840"/>
    </location>
</feature>
<evidence type="ECO:0000313" key="12">
    <source>
        <dbReference type="EMBL" id="CAI3997816.1"/>
    </source>
</evidence>
<dbReference type="GO" id="GO:0003735">
    <property type="term" value="F:structural constituent of ribosome"/>
    <property type="evidence" value="ECO:0007669"/>
    <property type="project" value="TreeGrafter"/>
</dbReference>
<dbReference type="Pfam" id="PF00575">
    <property type="entry name" value="S1"/>
    <property type="match status" value="3"/>
</dbReference>
<dbReference type="SUPFAM" id="SSF102405">
    <property type="entry name" value="MCP/YpsA-like"/>
    <property type="match status" value="1"/>
</dbReference>
<keyword evidence="4" id="KW-0238">DNA-binding</keyword>
<evidence type="ECO:0000259" key="9">
    <source>
        <dbReference type="PROSITE" id="PS50126"/>
    </source>
</evidence>
<dbReference type="FunFam" id="2.40.50.140:FF:000103">
    <property type="entry name" value="protein RRP5 homolog"/>
    <property type="match status" value="1"/>
</dbReference>
<feature type="compositionally biased region" description="Low complexity" evidence="8">
    <location>
        <begin position="768"/>
        <end position="777"/>
    </location>
</feature>
<dbReference type="GO" id="GO:0003729">
    <property type="term" value="F:mRNA binding"/>
    <property type="evidence" value="ECO:0007669"/>
    <property type="project" value="TreeGrafter"/>
</dbReference>
<evidence type="ECO:0000256" key="4">
    <source>
        <dbReference type="ARBA" id="ARBA00023125"/>
    </source>
</evidence>
<dbReference type="Pfam" id="PF03641">
    <property type="entry name" value="Lysine_decarbox"/>
    <property type="match status" value="1"/>
</dbReference>
<feature type="domain" description="S1 motif" evidence="9">
    <location>
        <begin position="175"/>
        <end position="276"/>
    </location>
</feature>
<dbReference type="InterPro" id="IPR005269">
    <property type="entry name" value="LOG"/>
</dbReference>
<feature type="region of interest" description="Disordered" evidence="8">
    <location>
        <begin position="535"/>
        <end position="566"/>
    </location>
</feature>
<keyword evidence="5" id="KW-0233">DNA recombination</keyword>
<dbReference type="SUPFAM" id="SSF50249">
    <property type="entry name" value="Nucleic acid-binding proteins"/>
    <property type="match status" value="4"/>
</dbReference>
<dbReference type="InterPro" id="IPR013762">
    <property type="entry name" value="Integrase-like_cat_sf"/>
</dbReference>
<feature type="region of interest" description="Disordered" evidence="8">
    <location>
        <begin position="823"/>
        <end position="895"/>
    </location>
</feature>
<dbReference type="FunFam" id="2.40.50.140:FF:000051">
    <property type="entry name" value="RNA-binding transcriptional accessory protein"/>
    <property type="match status" value="1"/>
</dbReference>
<evidence type="ECO:0000259" key="11">
    <source>
        <dbReference type="PROSITE" id="PS51900"/>
    </source>
</evidence>
<dbReference type="InterPro" id="IPR050437">
    <property type="entry name" value="Ribos_protein_bS1-like"/>
</dbReference>
<dbReference type="Pfam" id="PF00589">
    <property type="entry name" value="Phage_integrase"/>
    <property type="match status" value="1"/>
</dbReference>
<organism evidence="12">
    <name type="scientific">Cladocopium goreaui</name>
    <dbReference type="NCBI Taxonomy" id="2562237"/>
    <lineage>
        <taxon>Eukaryota</taxon>
        <taxon>Sar</taxon>
        <taxon>Alveolata</taxon>
        <taxon>Dinophyceae</taxon>
        <taxon>Suessiales</taxon>
        <taxon>Symbiodiniaceae</taxon>
        <taxon>Cladocopium</taxon>
    </lineage>
</organism>
<dbReference type="InterPro" id="IPR031100">
    <property type="entry name" value="LOG_fam"/>
</dbReference>
<gene>
    <name evidence="12" type="ORF">C1SCF055_LOCUS24162</name>
</gene>
<evidence type="ECO:0000256" key="2">
    <source>
        <dbReference type="ARBA" id="ARBA00022908"/>
    </source>
</evidence>
<reference evidence="13" key="2">
    <citation type="submission" date="2024-04" db="EMBL/GenBank/DDBJ databases">
        <authorList>
            <person name="Chen Y."/>
            <person name="Shah S."/>
            <person name="Dougan E. K."/>
            <person name="Thang M."/>
            <person name="Chan C."/>
        </authorList>
    </citation>
    <scope>NUCLEOTIDE SEQUENCE [LARGE SCALE GENOMIC DNA]</scope>
</reference>
<dbReference type="GO" id="GO:0006412">
    <property type="term" value="P:translation"/>
    <property type="evidence" value="ECO:0007669"/>
    <property type="project" value="TreeGrafter"/>
</dbReference>
<dbReference type="EMBL" id="CAMXCT030002380">
    <property type="protein sequence ID" value="CAL4785128.1"/>
    <property type="molecule type" value="Genomic_DNA"/>
</dbReference>
<dbReference type="InterPro" id="IPR044068">
    <property type="entry name" value="CB"/>
</dbReference>
<dbReference type="NCBIfam" id="TIGR00730">
    <property type="entry name" value="Rossman fold protein, TIGR00730 family"/>
    <property type="match status" value="1"/>
</dbReference>
<accession>A0A9P1CUU3</accession>
<dbReference type="SUPFAM" id="SSF56349">
    <property type="entry name" value="DNA breaking-rejoining enzymes"/>
    <property type="match status" value="1"/>
</dbReference>
<dbReference type="GO" id="GO:0009691">
    <property type="term" value="P:cytokinin biosynthetic process"/>
    <property type="evidence" value="ECO:0007669"/>
    <property type="project" value="InterPro"/>
</dbReference>
<feature type="domain" description="S1 motif" evidence="9">
    <location>
        <begin position="463"/>
        <end position="532"/>
    </location>
</feature>
<keyword evidence="15" id="KW-1185">Reference proteome</keyword>
<dbReference type="SMART" id="SM00316">
    <property type="entry name" value="S1"/>
    <property type="match status" value="4"/>
</dbReference>
<feature type="domain" description="Core-binding (CB)" evidence="11">
    <location>
        <begin position="1380"/>
        <end position="1463"/>
    </location>
</feature>
<dbReference type="PANTHER" id="PTHR10724">
    <property type="entry name" value="30S RIBOSOMAL PROTEIN S1"/>
    <property type="match status" value="1"/>
</dbReference>
<dbReference type="InterPro" id="IPR011010">
    <property type="entry name" value="DNA_brk_join_enz"/>
</dbReference>
<evidence type="ECO:0000256" key="1">
    <source>
        <dbReference type="ARBA" id="ARBA00006767"/>
    </source>
</evidence>
<keyword evidence="3" id="KW-0689">Ribosomal protein</keyword>
<feature type="region of interest" description="Disordered" evidence="8">
    <location>
        <begin position="215"/>
        <end position="254"/>
    </location>
</feature>
<dbReference type="OrthoDB" id="2361793at2759"/>
<dbReference type="Proteomes" id="UP001152797">
    <property type="component" value="Unassembled WGS sequence"/>
</dbReference>
<dbReference type="Gene3D" id="3.40.50.450">
    <property type="match status" value="1"/>
</dbReference>
<dbReference type="InterPro" id="IPR004107">
    <property type="entry name" value="Integrase_SAM-like_N"/>
</dbReference>
<evidence type="ECO:0000256" key="6">
    <source>
        <dbReference type="ARBA" id="ARBA00023274"/>
    </source>
</evidence>
<feature type="compositionally biased region" description="Basic and acidic residues" evidence="8">
    <location>
        <begin position="540"/>
        <end position="555"/>
    </location>
</feature>
<dbReference type="Gene3D" id="1.10.150.130">
    <property type="match status" value="1"/>
</dbReference>
<comment type="caution">
    <text evidence="12">The sequence shown here is derived from an EMBL/GenBank/DDBJ whole genome shotgun (WGS) entry which is preliminary data.</text>
</comment>
<dbReference type="PROSITE" id="PS51898">
    <property type="entry name" value="TYR_RECOMBINASE"/>
    <property type="match status" value="1"/>
</dbReference>
<evidence type="ECO:0000313" key="14">
    <source>
        <dbReference type="EMBL" id="CAL4785128.1"/>
    </source>
</evidence>
<feature type="region of interest" description="Disordered" evidence="8">
    <location>
        <begin position="764"/>
        <end position="790"/>
    </location>
</feature>
<comment type="function">
    <text evidence="7">Associates with the EF-Tu.GDP complex and induces the exchange of GDP to GTP. It remains bound to the aminoacyl-tRNA.EF-Tu.GTP complex up to the GTP hydrolysis stage on the ribosome.</text>
</comment>
<reference evidence="12" key="1">
    <citation type="submission" date="2022-10" db="EMBL/GenBank/DDBJ databases">
        <authorList>
            <person name="Chen Y."/>
            <person name="Dougan E. K."/>
            <person name="Chan C."/>
            <person name="Rhodes N."/>
            <person name="Thang M."/>
        </authorList>
    </citation>
    <scope>NUCLEOTIDE SEQUENCE</scope>
</reference>
<feature type="compositionally biased region" description="Low complexity" evidence="8">
    <location>
        <begin position="215"/>
        <end position="247"/>
    </location>
</feature>